<dbReference type="SUPFAM" id="SSF142921">
    <property type="entry name" value="WGR domain-like"/>
    <property type="match status" value="1"/>
</dbReference>
<protein>
    <submittedName>
        <fullName evidence="2">WGR domain-containing protein</fullName>
    </submittedName>
</protein>
<feature type="domain" description="WGR" evidence="1">
    <location>
        <begin position="7"/>
        <end position="73"/>
    </location>
</feature>
<evidence type="ECO:0000259" key="1">
    <source>
        <dbReference type="Pfam" id="PF05406"/>
    </source>
</evidence>
<comment type="caution">
    <text evidence="2">The sequence shown here is derived from an EMBL/GenBank/DDBJ whole genome shotgun (WGS) entry which is preliminary data.</text>
</comment>
<organism evidence="2 3">
    <name type="scientific">Ruixingdingia sedimenti</name>
    <dbReference type="NCBI Taxonomy" id="3073604"/>
    <lineage>
        <taxon>Bacteria</taxon>
        <taxon>Pseudomonadati</taxon>
        <taxon>Pseudomonadota</taxon>
        <taxon>Alphaproteobacteria</taxon>
        <taxon>Rhodobacterales</taxon>
        <taxon>Paracoccaceae</taxon>
        <taxon>Ruixingdingia</taxon>
    </lineage>
</organism>
<dbReference type="Proteomes" id="UP001247754">
    <property type="component" value="Unassembled WGS sequence"/>
</dbReference>
<dbReference type="Pfam" id="PF05406">
    <property type="entry name" value="WGR"/>
    <property type="match status" value="1"/>
</dbReference>
<reference evidence="2 3" key="1">
    <citation type="submission" date="2023-09" db="EMBL/GenBank/DDBJ databases">
        <title>Xinfangfangia sedmenti sp. nov., isolated the sedment.</title>
        <authorList>
            <person name="Xu L."/>
        </authorList>
    </citation>
    <scope>NUCLEOTIDE SEQUENCE [LARGE SCALE GENOMIC DNA]</scope>
    <source>
        <strain evidence="2 3">LG-4</strain>
    </source>
</reference>
<dbReference type="InterPro" id="IPR036930">
    <property type="entry name" value="WGR_dom_sf"/>
</dbReference>
<dbReference type="CDD" id="cd07996">
    <property type="entry name" value="WGR_MMR_like"/>
    <property type="match status" value="1"/>
</dbReference>
<gene>
    <name evidence="2" type="ORF">RGD00_08270</name>
</gene>
<dbReference type="EMBL" id="JAVKPH010000007">
    <property type="protein sequence ID" value="MDR5652594.1"/>
    <property type="molecule type" value="Genomic_DNA"/>
</dbReference>
<sequence length="75" mass="8957">MFSILLQREDRRYYRIELADNIFGEYTLLREWGVARPGTAPRPRIAWFSNLRDACLAADRALARQQRRGYRPLQM</sequence>
<dbReference type="RefSeq" id="WP_310456842.1">
    <property type="nucleotide sequence ID" value="NZ_JAVKPH010000007.1"/>
</dbReference>
<evidence type="ECO:0000313" key="2">
    <source>
        <dbReference type="EMBL" id="MDR5652594.1"/>
    </source>
</evidence>
<proteinExistence type="predicted"/>
<dbReference type="InterPro" id="IPR008893">
    <property type="entry name" value="WGR_domain"/>
</dbReference>
<name>A0ABU1F6V5_9RHOB</name>
<accession>A0ABU1F6V5</accession>
<dbReference type="InterPro" id="IPR049809">
    <property type="entry name" value="YehF/YfeS-like_WGR"/>
</dbReference>
<keyword evidence="3" id="KW-1185">Reference proteome</keyword>
<evidence type="ECO:0000313" key="3">
    <source>
        <dbReference type="Proteomes" id="UP001247754"/>
    </source>
</evidence>